<keyword evidence="2" id="KW-0964">Secreted</keyword>
<dbReference type="SUPFAM" id="SSF51120">
    <property type="entry name" value="beta-Roll"/>
    <property type="match status" value="2"/>
</dbReference>
<evidence type="ECO:0000256" key="1">
    <source>
        <dbReference type="ARBA" id="ARBA00004613"/>
    </source>
</evidence>
<dbReference type="OrthoDB" id="9342475at2"/>
<evidence type="ECO:0000313" key="5">
    <source>
        <dbReference type="Proteomes" id="UP000199372"/>
    </source>
</evidence>
<accession>A0A1H8JLJ7</accession>
<organism evidence="4 5">
    <name type="scientific">Palleronia pelagia</name>
    <dbReference type="NCBI Taxonomy" id="387096"/>
    <lineage>
        <taxon>Bacteria</taxon>
        <taxon>Pseudomonadati</taxon>
        <taxon>Pseudomonadota</taxon>
        <taxon>Alphaproteobacteria</taxon>
        <taxon>Rhodobacterales</taxon>
        <taxon>Roseobacteraceae</taxon>
        <taxon>Palleronia</taxon>
    </lineage>
</organism>
<dbReference type="Pfam" id="PF00353">
    <property type="entry name" value="HemolysinCabind"/>
    <property type="match status" value="4"/>
</dbReference>
<dbReference type="EMBL" id="FOCM01000006">
    <property type="protein sequence ID" value="SEN81542.1"/>
    <property type="molecule type" value="Genomic_DNA"/>
</dbReference>
<dbReference type="Gene3D" id="2.150.10.10">
    <property type="entry name" value="Serralysin-like metalloprotease, C-terminal"/>
    <property type="match status" value="3"/>
</dbReference>
<dbReference type="InterPro" id="IPR050557">
    <property type="entry name" value="RTX_toxin/Mannuronan_C5-epim"/>
</dbReference>
<dbReference type="PANTHER" id="PTHR38340:SF1">
    <property type="entry name" value="S-LAYER PROTEIN"/>
    <property type="match status" value="1"/>
</dbReference>
<sequence length="332" mass="33512">MIGVVFAAGLLAVLGFAIFDGDDDPEPRDADRDLEGTDGADVLQGGTGNDLLLGLGGNDRIDADAGADTVEGGTGDDSLFGGPGNDRIDGGEGWDRIDGGQGNDLLIPGAPTSPDTPFETDANGDAILPNPPFDYVTGGDGNDTIAGIEGEFFAANGDAGDDRITGSTDGDLLVGGAGADFINGAQGDDYLYGGDLDVPLDQGGGSQFVEDMAPDTLQGGRGDDLLLLQGGDTGTGGLGLDVFAMAESGEDVAPGAQITVTDFTVGEDFVLLFFPPGAEAENSLESYIDTQRLTEAGVEIDLGSGATLLLQGVAQRLGLGDIAVVEQDEVAF</sequence>
<comment type="subcellular location">
    <subcellularLocation>
        <location evidence="1">Secreted</location>
    </subcellularLocation>
</comment>
<dbReference type="PANTHER" id="PTHR38340">
    <property type="entry name" value="S-LAYER PROTEIN"/>
    <property type="match status" value="1"/>
</dbReference>
<evidence type="ECO:0000256" key="3">
    <source>
        <dbReference type="SAM" id="MobiDB-lite"/>
    </source>
</evidence>
<dbReference type="InterPro" id="IPR011049">
    <property type="entry name" value="Serralysin-like_metalloprot_C"/>
</dbReference>
<gene>
    <name evidence="4" type="ORF">SAMN04488011_106261</name>
</gene>
<dbReference type="GO" id="GO:0005576">
    <property type="term" value="C:extracellular region"/>
    <property type="evidence" value="ECO:0007669"/>
    <property type="project" value="UniProtKB-SubCell"/>
</dbReference>
<feature type="region of interest" description="Disordered" evidence="3">
    <location>
        <begin position="65"/>
        <end position="84"/>
    </location>
</feature>
<dbReference type="InterPro" id="IPR018511">
    <property type="entry name" value="Hemolysin-typ_Ca-bd_CS"/>
</dbReference>
<evidence type="ECO:0000313" key="4">
    <source>
        <dbReference type="EMBL" id="SEN81542.1"/>
    </source>
</evidence>
<dbReference type="AlphaFoldDB" id="A0A1H8JLJ7"/>
<keyword evidence="5" id="KW-1185">Reference proteome</keyword>
<protein>
    <submittedName>
        <fullName evidence="4">Hemolysin-type calcium-binding repeat-containing protein</fullName>
    </submittedName>
</protein>
<name>A0A1H8JLJ7_9RHOB</name>
<feature type="region of interest" description="Disordered" evidence="3">
    <location>
        <begin position="21"/>
        <end position="47"/>
    </location>
</feature>
<dbReference type="GO" id="GO:0005509">
    <property type="term" value="F:calcium ion binding"/>
    <property type="evidence" value="ECO:0007669"/>
    <property type="project" value="InterPro"/>
</dbReference>
<dbReference type="PROSITE" id="PS00330">
    <property type="entry name" value="HEMOLYSIN_CALCIUM"/>
    <property type="match status" value="2"/>
</dbReference>
<reference evidence="5" key="1">
    <citation type="submission" date="2016-10" db="EMBL/GenBank/DDBJ databases">
        <authorList>
            <person name="Varghese N."/>
            <person name="Submissions S."/>
        </authorList>
    </citation>
    <scope>NUCLEOTIDE SEQUENCE [LARGE SCALE GENOMIC DNA]</scope>
    <source>
        <strain evidence="5">DSM 26893</strain>
    </source>
</reference>
<dbReference type="InterPro" id="IPR001343">
    <property type="entry name" value="Hemolysn_Ca-bd"/>
</dbReference>
<dbReference type="RefSeq" id="WP_091846100.1">
    <property type="nucleotide sequence ID" value="NZ_FOCM01000006.1"/>
</dbReference>
<dbReference type="Proteomes" id="UP000199372">
    <property type="component" value="Unassembled WGS sequence"/>
</dbReference>
<proteinExistence type="predicted"/>
<evidence type="ECO:0000256" key="2">
    <source>
        <dbReference type="ARBA" id="ARBA00022525"/>
    </source>
</evidence>
<dbReference type="PRINTS" id="PR00313">
    <property type="entry name" value="CABNDNGRPT"/>
</dbReference>